<dbReference type="Gene3D" id="2.60.40.10">
    <property type="entry name" value="Immunoglobulins"/>
    <property type="match status" value="1"/>
</dbReference>
<reference evidence="4 5" key="1">
    <citation type="journal article" date="2017" name="Int. J. Syst. Evol. Microbiol.">
        <title>Arachidicoccus ginsenosidivorans sp. nov., with ginsenoside-converting activity isolated from ginseng cultivating soil.</title>
        <authorList>
            <person name="Siddiqi M.Z."/>
            <person name="Aslam Z."/>
            <person name="Im W.T."/>
        </authorList>
    </citation>
    <scope>NUCLEOTIDE SEQUENCE [LARGE SCALE GENOMIC DNA]</scope>
    <source>
        <strain evidence="4 5">Gsoil 809</strain>
    </source>
</reference>
<dbReference type="EMBL" id="CP042434">
    <property type="protein sequence ID" value="QEC74031.1"/>
    <property type="molecule type" value="Genomic_DNA"/>
</dbReference>
<dbReference type="Gene3D" id="2.120.10.30">
    <property type="entry name" value="TolB, C-terminal domain"/>
    <property type="match status" value="2"/>
</dbReference>
<feature type="domain" description="IPT/TIG" evidence="3">
    <location>
        <begin position="49"/>
        <end position="117"/>
    </location>
</feature>
<sequence>MFFIKTIVMQKKFKGILLPLLLVAFFALLLINSCKKDQAPVTSSDQVHIENFTPTKGAMTTEVLINGSGFIADTSRLQVAINGVKLAIVGASASQIMVVVPPKLRSGPIEVTIDGHLTATSDSIFNYIASYSVSTLAGSGVQGYSGGQGTAAQFFFTDTTNPWIRPTGIVVNNTTKAIYVADANNYCVRKIDALGNTSIVAGNPNGAGSNDATGMNATFSIPYGLTIDPAGNLYLADVGNGNIRKITPDGTTSTIHTPTAPWGIALDSINNVIYYTATGSSEIYRMPLSGTDAFQSQVICSNLLWPVGITVDKNGNVYSAISGANEIVKLAKDSWAQTVVAGTSVAGYANGPATTAQFNNPWGLAIDQYGNLYTAGNGSIIPKNNSANNGQDNAIRIIDAETSIVSTIAGSTSTGFTNGLGAIATFSNPAGVAVDNQGNLYVLDKMNNAVRKITVE</sequence>
<accession>A0A5B8VSD6</accession>
<dbReference type="CDD" id="cd00603">
    <property type="entry name" value="IPT_PCSR"/>
    <property type="match status" value="1"/>
</dbReference>
<keyword evidence="1" id="KW-0677">Repeat</keyword>
<keyword evidence="5" id="KW-1185">Reference proteome</keyword>
<feature type="repeat" description="NHL" evidence="2">
    <location>
        <begin position="426"/>
        <end position="456"/>
    </location>
</feature>
<evidence type="ECO:0000313" key="4">
    <source>
        <dbReference type="EMBL" id="QEC74031.1"/>
    </source>
</evidence>
<dbReference type="PANTHER" id="PTHR13833">
    <property type="match status" value="1"/>
</dbReference>
<evidence type="ECO:0000259" key="3">
    <source>
        <dbReference type="Pfam" id="PF01833"/>
    </source>
</evidence>
<gene>
    <name evidence="4" type="ORF">FSB73_22515</name>
</gene>
<dbReference type="KEGG" id="agi:FSB73_22515"/>
<dbReference type="InterPro" id="IPR013783">
    <property type="entry name" value="Ig-like_fold"/>
</dbReference>
<name>A0A5B8VSD6_9BACT</name>
<dbReference type="Pfam" id="PF01436">
    <property type="entry name" value="NHL"/>
    <property type="match status" value="1"/>
</dbReference>
<organism evidence="4 5">
    <name type="scientific">Arachidicoccus ginsenosidivorans</name>
    <dbReference type="NCBI Taxonomy" id="496057"/>
    <lineage>
        <taxon>Bacteria</taxon>
        <taxon>Pseudomonadati</taxon>
        <taxon>Bacteroidota</taxon>
        <taxon>Chitinophagia</taxon>
        <taxon>Chitinophagales</taxon>
        <taxon>Chitinophagaceae</taxon>
        <taxon>Arachidicoccus</taxon>
    </lineage>
</organism>
<protein>
    <recommendedName>
        <fullName evidence="3">IPT/TIG domain-containing protein</fullName>
    </recommendedName>
</protein>
<dbReference type="SUPFAM" id="SSF101898">
    <property type="entry name" value="NHL repeat"/>
    <property type="match status" value="1"/>
</dbReference>
<dbReference type="SUPFAM" id="SSF81296">
    <property type="entry name" value="E set domains"/>
    <property type="match status" value="1"/>
</dbReference>
<proteinExistence type="predicted"/>
<dbReference type="PROSITE" id="PS51125">
    <property type="entry name" value="NHL"/>
    <property type="match status" value="1"/>
</dbReference>
<dbReference type="Pfam" id="PF01833">
    <property type="entry name" value="TIG"/>
    <property type="match status" value="1"/>
</dbReference>
<dbReference type="InterPro" id="IPR014756">
    <property type="entry name" value="Ig_E-set"/>
</dbReference>
<dbReference type="Proteomes" id="UP000321291">
    <property type="component" value="Chromosome"/>
</dbReference>
<evidence type="ECO:0000256" key="2">
    <source>
        <dbReference type="PROSITE-ProRule" id="PRU00504"/>
    </source>
</evidence>
<dbReference type="PANTHER" id="PTHR13833:SF71">
    <property type="entry name" value="NHL DOMAIN-CONTAINING PROTEIN"/>
    <property type="match status" value="1"/>
</dbReference>
<dbReference type="InterPro" id="IPR011042">
    <property type="entry name" value="6-blade_b-propeller_TolB-like"/>
</dbReference>
<evidence type="ECO:0000256" key="1">
    <source>
        <dbReference type="ARBA" id="ARBA00022737"/>
    </source>
</evidence>
<dbReference type="InterPro" id="IPR002909">
    <property type="entry name" value="IPT_dom"/>
</dbReference>
<dbReference type="AlphaFoldDB" id="A0A5B8VSD6"/>
<dbReference type="InterPro" id="IPR001258">
    <property type="entry name" value="NHL_repeat"/>
</dbReference>
<evidence type="ECO:0000313" key="5">
    <source>
        <dbReference type="Proteomes" id="UP000321291"/>
    </source>
</evidence>